<gene>
    <name evidence="3" type="ORF">J2739_002442</name>
</gene>
<dbReference type="EMBL" id="JAVDRF010000004">
    <property type="protein sequence ID" value="MDR6536669.1"/>
    <property type="molecule type" value="Genomic_DNA"/>
</dbReference>
<reference evidence="3 4" key="1">
    <citation type="submission" date="2023-07" db="EMBL/GenBank/DDBJ databases">
        <title>Sorghum-associated microbial communities from plants grown in Nebraska, USA.</title>
        <authorList>
            <person name="Schachtman D."/>
        </authorList>
    </citation>
    <scope>NUCLEOTIDE SEQUENCE [LARGE SCALE GENOMIC DNA]</scope>
    <source>
        <strain evidence="3 4">DS1781</strain>
    </source>
</reference>
<organism evidence="3 4">
    <name type="scientific">Variovorax soli</name>
    <dbReference type="NCBI Taxonomy" id="376815"/>
    <lineage>
        <taxon>Bacteria</taxon>
        <taxon>Pseudomonadati</taxon>
        <taxon>Pseudomonadota</taxon>
        <taxon>Betaproteobacteria</taxon>
        <taxon>Burkholderiales</taxon>
        <taxon>Comamonadaceae</taxon>
        <taxon>Variovorax</taxon>
    </lineage>
</organism>
<feature type="coiled-coil region" evidence="1">
    <location>
        <begin position="102"/>
        <end position="129"/>
    </location>
</feature>
<accession>A0ABU1NDY7</accession>
<evidence type="ECO:0008006" key="5">
    <source>
        <dbReference type="Google" id="ProtNLM"/>
    </source>
</evidence>
<evidence type="ECO:0000256" key="2">
    <source>
        <dbReference type="SAM" id="MobiDB-lite"/>
    </source>
</evidence>
<keyword evidence="1" id="KW-0175">Coiled coil</keyword>
<comment type="caution">
    <text evidence="3">The sequence shown here is derived from an EMBL/GenBank/DDBJ whole genome shotgun (WGS) entry which is preliminary data.</text>
</comment>
<evidence type="ECO:0000313" key="3">
    <source>
        <dbReference type="EMBL" id="MDR6536669.1"/>
    </source>
</evidence>
<keyword evidence="4" id="KW-1185">Reference proteome</keyword>
<evidence type="ECO:0000313" key="4">
    <source>
        <dbReference type="Proteomes" id="UP001184230"/>
    </source>
</evidence>
<dbReference type="Proteomes" id="UP001184230">
    <property type="component" value="Unassembled WGS sequence"/>
</dbReference>
<evidence type="ECO:0000256" key="1">
    <source>
        <dbReference type="SAM" id="Coils"/>
    </source>
</evidence>
<feature type="region of interest" description="Disordered" evidence="2">
    <location>
        <begin position="1"/>
        <end position="21"/>
    </location>
</feature>
<sequence length="191" mass="20574">MTEHELPAPEAPSSLVGQALQRPSRAGRRGLRLRTSLAIAKVYERWPFLADSDPQAMVELVVARTADHLRSAIIQAAPLSTAWPSAPAVAATSRADESAAVLQGMERQIALLSQEMAAVKREMAQFSALRNNLITKLDEAVARVKDALGGTPSGGVDPLVEARRDRDMGIMKSTLSEIQAALQRIENVASR</sequence>
<name>A0ABU1NDY7_9BURK</name>
<proteinExistence type="predicted"/>
<protein>
    <recommendedName>
        <fullName evidence="5">Replication region DNA-binding N-term</fullName>
    </recommendedName>
</protein>